<keyword evidence="3" id="KW-1185">Reference proteome</keyword>
<evidence type="ECO:0000259" key="1">
    <source>
        <dbReference type="Pfam" id="PF04448"/>
    </source>
</evidence>
<dbReference type="RefSeq" id="WP_229432343.1">
    <property type="nucleotide sequence ID" value="NZ_JAJHPV010000013.1"/>
</dbReference>
<dbReference type="Pfam" id="PF04448">
    <property type="entry name" value="DUF551"/>
    <property type="match status" value="1"/>
</dbReference>
<comment type="caution">
    <text evidence="2">The sequence shown here is derived from an EMBL/GenBank/DDBJ whole genome shotgun (WGS) entry which is preliminary data.</text>
</comment>
<evidence type="ECO:0000313" key="2">
    <source>
        <dbReference type="EMBL" id="MCC6071432.1"/>
    </source>
</evidence>
<organism evidence="2 3">
    <name type="scientific">Massilia agrisoli</name>
    <dbReference type="NCBI Taxonomy" id="2892444"/>
    <lineage>
        <taxon>Bacteria</taxon>
        <taxon>Pseudomonadati</taxon>
        <taxon>Pseudomonadota</taxon>
        <taxon>Betaproteobacteria</taxon>
        <taxon>Burkholderiales</taxon>
        <taxon>Oxalobacteraceae</taxon>
        <taxon>Telluria group</taxon>
        <taxon>Massilia</taxon>
    </lineage>
</organism>
<proteinExistence type="predicted"/>
<dbReference type="EMBL" id="JAJHPV010000013">
    <property type="protein sequence ID" value="MCC6071432.1"/>
    <property type="molecule type" value="Genomic_DNA"/>
</dbReference>
<name>A0ABS8IS13_9BURK</name>
<protein>
    <submittedName>
        <fullName evidence="2">DUF551 domain-containing protein</fullName>
    </submittedName>
</protein>
<dbReference type="InterPro" id="IPR007539">
    <property type="entry name" value="DUF551"/>
</dbReference>
<accession>A0ABS8IS13</accession>
<dbReference type="Proteomes" id="UP001198701">
    <property type="component" value="Unassembled WGS sequence"/>
</dbReference>
<reference evidence="2 3" key="1">
    <citation type="submission" date="2021-11" db="EMBL/GenBank/DDBJ databases">
        <authorList>
            <person name="Huq M.A."/>
        </authorList>
    </citation>
    <scope>NUCLEOTIDE SEQUENCE [LARGE SCALE GENOMIC DNA]</scope>
    <source>
        <strain evidence="2 3">MAHUQ-52</strain>
    </source>
</reference>
<gene>
    <name evidence="2" type="ORF">LMJ30_10730</name>
</gene>
<feature type="domain" description="DUF551" evidence="1">
    <location>
        <begin position="4"/>
        <end position="60"/>
    </location>
</feature>
<sequence length="66" mass="7346">MNTWTNVNEALPDADLAVLIAMSDGDVWLGYLDGEIWRDVGADVIAWDRVTHWMHLPPAPGSIEEV</sequence>
<evidence type="ECO:0000313" key="3">
    <source>
        <dbReference type="Proteomes" id="UP001198701"/>
    </source>
</evidence>